<proteinExistence type="predicted"/>
<sequence>MAQMKKLETVVENLRLLADSLEELSGSFSLETVEKAPEEVEKPVAPTVTIEDIRKVLAEKSRAGKTEQVRDLLQQYGANKLSAVEEKHYPSLLEDAKGL</sequence>
<dbReference type="EMBL" id="RJOO01000001">
    <property type="protein sequence ID" value="RSJ24166.1"/>
    <property type="molecule type" value="Genomic_DNA"/>
</dbReference>
<organism evidence="1 2">
    <name type="scientific">Streptococcus intermedius</name>
    <dbReference type="NCBI Taxonomy" id="1338"/>
    <lineage>
        <taxon>Bacteria</taxon>
        <taxon>Bacillati</taxon>
        <taxon>Bacillota</taxon>
        <taxon>Bacilli</taxon>
        <taxon>Lactobacillales</taxon>
        <taxon>Streptococcaceae</taxon>
        <taxon>Streptococcus</taxon>
        <taxon>Streptococcus anginosus group</taxon>
    </lineage>
</organism>
<dbReference type="AlphaFoldDB" id="A0AAE8G3P0"/>
<comment type="caution">
    <text evidence="1">The sequence shown here is derived from an EMBL/GenBank/DDBJ whole genome shotgun (WGS) entry which is preliminary data.</text>
</comment>
<evidence type="ECO:0008006" key="3">
    <source>
        <dbReference type="Google" id="ProtNLM"/>
    </source>
</evidence>
<evidence type="ECO:0000313" key="2">
    <source>
        <dbReference type="Proteomes" id="UP000267137"/>
    </source>
</evidence>
<reference evidence="1 2" key="1">
    <citation type="submission" date="2018-11" db="EMBL/GenBank/DDBJ databases">
        <title>Species Designations Belie Phenotypic and Genotypic Heterogeneity in Oral Streptococci.</title>
        <authorList>
            <person name="Velsko I."/>
        </authorList>
    </citation>
    <scope>NUCLEOTIDE SEQUENCE [LARGE SCALE GENOMIC DNA]</scope>
    <source>
        <strain evidence="1 2">KLC02</strain>
    </source>
</reference>
<dbReference type="Proteomes" id="UP000267137">
    <property type="component" value="Unassembled WGS sequence"/>
</dbReference>
<evidence type="ECO:0000313" key="1">
    <source>
        <dbReference type="EMBL" id="RSJ24166.1"/>
    </source>
</evidence>
<accession>A0AAE8G3P0</accession>
<name>A0AAE8G3P0_STRIT</name>
<protein>
    <recommendedName>
        <fullName evidence="3">rRNA biogenesis protein rrp5</fullName>
    </recommendedName>
</protein>
<dbReference type="RefSeq" id="WP_102570044.1">
    <property type="nucleotide sequence ID" value="NZ_PNRP01000002.1"/>
</dbReference>
<gene>
    <name evidence="1" type="ORF">D8827_00075</name>
</gene>